<evidence type="ECO:0000313" key="2">
    <source>
        <dbReference type="EMBL" id="KAK9142859.1"/>
    </source>
</evidence>
<sequence>MTERQQRHQRLRRRWRPTRGQHDSGFSGVAAADASSGGSATSGGQEQRSAAAG</sequence>
<keyword evidence="3" id="KW-1185">Reference proteome</keyword>
<feature type="region of interest" description="Disordered" evidence="1">
    <location>
        <begin position="1"/>
        <end position="53"/>
    </location>
</feature>
<name>A0AAP0JZX1_9MAGN</name>
<gene>
    <name evidence="2" type="ORF">Syun_012259</name>
</gene>
<evidence type="ECO:0000313" key="3">
    <source>
        <dbReference type="Proteomes" id="UP001420932"/>
    </source>
</evidence>
<comment type="caution">
    <text evidence="2">The sequence shown here is derived from an EMBL/GenBank/DDBJ whole genome shotgun (WGS) entry which is preliminary data.</text>
</comment>
<evidence type="ECO:0000256" key="1">
    <source>
        <dbReference type="SAM" id="MobiDB-lite"/>
    </source>
</evidence>
<feature type="compositionally biased region" description="Low complexity" evidence="1">
    <location>
        <begin position="24"/>
        <end position="44"/>
    </location>
</feature>
<accession>A0AAP0JZX1</accession>
<dbReference type="AlphaFoldDB" id="A0AAP0JZX1"/>
<feature type="compositionally biased region" description="Basic residues" evidence="1">
    <location>
        <begin position="7"/>
        <end position="19"/>
    </location>
</feature>
<dbReference type="Proteomes" id="UP001420932">
    <property type="component" value="Unassembled WGS sequence"/>
</dbReference>
<proteinExistence type="predicted"/>
<organism evidence="2 3">
    <name type="scientific">Stephania yunnanensis</name>
    <dbReference type="NCBI Taxonomy" id="152371"/>
    <lineage>
        <taxon>Eukaryota</taxon>
        <taxon>Viridiplantae</taxon>
        <taxon>Streptophyta</taxon>
        <taxon>Embryophyta</taxon>
        <taxon>Tracheophyta</taxon>
        <taxon>Spermatophyta</taxon>
        <taxon>Magnoliopsida</taxon>
        <taxon>Ranunculales</taxon>
        <taxon>Menispermaceae</taxon>
        <taxon>Menispermoideae</taxon>
        <taxon>Cissampelideae</taxon>
        <taxon>Stephania</taxon>
    </lineage>
</organism>
<reference evidence="2 3" key="1">
    <citation type="submission" date="2024-01" db="EMBL/GenBank/DDBJ databases">
        <title>Genome assemblies of Stephania.</title>
        <authorList>
            <person name="Yang L."/>
        </authorList>
    </citation>
    <scope>NUCLEOTIDE SEQUENCE [LARGE SCALE GENOMIC DNA]</scope>
    <source>
        <strain evidence="2">YNDBR</strain>
        <tissue evidence="2">Leaf</tissue>
    </source>
</reference>
<dbReference type="EMBL" id="JBBNAF010000005">
    <property type="protein sequence ID" value="KAK9142859.1"/>
    <property type="molecule type" value="Genomic_DNA"/>
</dbReference>
<protein>
    <submittedName>
        <fullName evidence="2">Uncharacterized protein</fullName>
    </submittedName>
</protein>